<dbReference type="GeneID" id="63840677"/>
<name>A0A9P4Y2F6_CRYP1</name>
<reference evidence="1" key="1">
    <citation type="journal article" date="2020" name="Phytopathology">
        <title>Genome sequence of the chestnut blight fungus Cryphonectria parasitica EP155: A fundamental resource for an archetypical invasive plant pathogen.</title>
        <authorList>
            <person name="Crouch J.A."/>
            <person name="Dawe A."/>
            <person name="Aerts A."/>
            <person name="Barry K."/>
            <person name="Churchill A.C.L."/>
            <person name="Grimwood J."/>
            <person name="Hillman B."/>
            <person name="Milgroom M.G."/>
            <person name="Pangilinan J."/>
            <person name="Smith M."/>
            <person name="Salamov A."/>
            <person name="Schmutz J."/>
            <person name="Yadav J."/>
            <person name="Grigoriev I.V."/>
            <person name="Nuss D."/>
        </authorList>
    </citation>
    <scope>NUCLEOTIDE SEQUENCE</scope>
    <source>
        <strain evidence="1">EP155</strain>
    </source>
</reference>
<evidence type="ECO:0000313" key="2">
    <source>
        <dbReference type="Proteomes" id="UP000803844"/>
    </source>
</evidence>
<keyword evidence="2" id="KW-1185">Reference proteome</keyword>
<dbReference type="RefSeq" id="XP_040776209.1">
    <property type="nucleotide sequence ID" value="XM_040923548.1"/>
</dbReference>
<dbReference type="AlphaFoldDB" id="A0A9P4Y2F6"/>
<evidence type="ECO:0000313" key="1">
    <source>
        <dbReference type="EMBL" id="KAF3765248.1"/>
    </source>
</evidence>
<dbReference type="EMBL" id="MU032348">
    <property type="protein sequence ID" value="KAF3765248.1"/>
    <property type="molecule type" value="Genomic_DNA"/>
</dbReference>
<comment type="caution">
    <text evidence="1">The sequence shown here is derived from an EMBL/GenBank/DDBJ whole genome shotgun (WGS) entry which is preliminary data.</text>
</comment>
<dbReference type="Proteomes" id="UP000803844">
    <property type="component" value="Unassembled WGS sequence"/>
</dbReference>
<organism evidence="1 2">
    <name type="scientific">Cryphonectria parasitica (strain ATCC 38755 / EP155)</name>
    <dbReference type="NCBI Taxonomy" id="660469"/>
    <lineage>
        <taxon>Eukaryota</taxon>
        <taxon>Fungi</taxon>
        <taxon>Dikarya</taxon>
        <taxon>Ascomycota</taxon>
        <taxon>Pezizomycotina</taxon>
        <taxon>Sordariomycetes</taxon>
        <taxon>Sordariomycetidae</taxon>
        <taxon>Diaporthales</taxon>
        <taxon>Cryphonectriaceae</taxon>
        <taxon>Cryphonectria-Endothia species complex</taxon>
        <taxon>Cryphonectria</taxon>
    </lineage>
</organism>
<proteinExistence type="predicted"/>
<accession>A0A9P4Y2F6</accession>
<feature type="non-terminal residue" evidence="1">
    <location>
        <position position="59"/>
    </location>
</feature>
<gene>
    <name evidence="1" type="ORF">M406DRAFT_356893</name>
</gene>
<protein>
    <submittedName>
        <fullName evidence="1">Uncharacterized protein</fullName>
    </submittedName>
</protein>
<sequence length="59" mass="6049">MSSALLRRKAWVLADNTQASEGCVGIRPDTVAGDSSAGSWASAFVKGMGTTSAASWSSR</sequence>